<protein>
    <submittedName>
        <fullName evidence="19">Cullin 9</fullName>
    </submittedName>
</protein>
<feature type="compositionally biased region" description="Polar residues" evidence="14">
    <location>
        <begin position="276"/>
        <end position="288"/>
    </location>
</feature>
<keyword evidence="8 12" id="KW-0863">Zinc-finger</keyword>
<dbReference type="InterPro" id="IPR055486">
    <property type="entry name" value="CUL7/CUL9_N"/>
</dbReference>
<dbReference type="Gene3D" id="1.10.10.10">
    <property type="entry name" value="Winged helix-like DNA-binding domain superfamily/Winged helix DNA-binding domain"/>
    <property type="match status" value="1"/>
</dbReference>
<dbReference type="InterPro" id="IPR014722">
    <property type="entry name" value="Rib_uL2_dom2"/>
</dbReference>
<dbReference type="PROSITE" id="PS51873">
    <property type="entry name" value="TRIAD"/>
    <property type="match status" value="1"/>
</dbReference>
<evidence type="ECO:0000256" key="9">
    <source>
        <dbReference type="ARBA" id="ARBA00022786"/>
    </source>
</evidence>
<feature type="region of interest" description="Disordered" evidence="14">
    <location>
        <begin position="1421"/>
        <end position="1450"/>
    </location>
</feature>
<feature type="region of interest" description="Disordered" evidence="14">
    <location>
        <begin position="577"/>
        <end position="637"/>
    </location>
</feature>
<evidence type="ECO:0000259" key="18">
    <source>
        <dbReference type="PROSITE" id="PS51873"/>
    </source>
</evidence>
<dbReference type="PANTHER" id="PTHR22771:SF2">
    <property type="entry name" value="CULLIN-9"/>
    <property type="match status" value="1"/>
</dbReference>
<dbReference type="InterPro" id="IPR002867">
    <property type="entry name" value="IBR_dom"/>
</dbReference>
<dbReference type="Gene3D" id="1.20.120.1750">
    <property type="match status" value="1"/>
</dbReference>
<dbReference type="Gene3D" id="3.30.40.10">
    <property type="entry name" value="Zinc/RING finger domain, C3HC4 (zinc finger)"/>
    <property type="match status" value="1"/>
</dbReference>
<dbReference type="InterPro" id="IPR019559">
    <property type="entry name" value="Cullin_neddylation_domain"/>
</dbReference>
<dbReference type="GO" id="GO:0005829">
    <property type="term" value="C:cytosol"/>
    <property type="evidence" value="ECO:0007669"/>
    <property type="project" value="Ensembl"/>
</dbReference>
<dbReference type="InterPro" id="IPR016157">
    <property type="entry name" value="Cullin_CS"/>
</dbReference>
<keyword evidence="4" id="KW-0597">Phosphoprotein</keyword>
<dbReference type="Pfam" id="PF24742">
    <property type="entry name" value="ARM_CUL7_CUL9"/>
    <property type="match status" value="1"/>
</dbReference>
<dbReference type="PROSITE" id="PS51284">
    <property type="entry name" value="DOC"/>
    <property type="match status" value="1"/>
</dbReference>
<feature type="domain" description="Cullin family profile" evidence="15">
    <location>
        <begin position="1529"/>
        <end position="1795"/>
    </location>
</feature>
<feature type="domain" description="RING-type" evidence="16">
    <location>
        <begin position="2219"/>
        <end position="2262"/>
    </location>
</feature>
<dbReference type="Gene3D" id="2.30.30.30">
    <property type="match status" value="1"/>
</dbReference>
<dbReference type="Proteomes" id="UP000233220">
    <property type="component" value="Unplaced"/>
</dbReference>
<dbReference type="InterPro" id="IPR016158">
    <property type="entry name" value="Cullin_homology"/>
</dbReference>
<sequence length="2505" mass="279307">MVGERHAGDLMVPLGPRLQAYPEELIRQRPGHDGHPEYLIRWSVLKCGEAGKVGVEEGKAEHILMWLSAPEVYANCPGLLGERALSKGPQHEPAGVSGSFPRDPGGLDEVAMGEMEADVQALVRRAARQLAESGTPSLTAAVLHTIHVLSAYASIGPLTGVFRETGALDLLMHMLCNPEPQIRRSAGKMLQALAAHDAGSRAHVLLSLSQQDGIEQHMDFDSRYTLLELFAETTSSEEHCMAFEGIHLPQIPGKLLFSLVKRYLCVTSLLDQLNNSPELGAGDQSSPCATREKSRGQRELEFSMAVGNLISELVRSMGWARTLSEQGTSPPRPSRSIFQPYISGPSLLLPTIVTTPRRQGWVFRQHSEFSSRSGYGEYVQQTLQPGMRVRMLDDYEEISAGDEGEFRQSNNGIPPVQVFWQSTGRTYWVHWHMLEILGPEEATEDKASAAVVKRAGAPVLGTGFPSWDWNPMDGLYSLPYLQPEPQKNERVGYLTQAEWWELLFFIKKLDLCEQQPIFQKLRENLDETLGEKALGEISVSVETAEGLLQILSSRFEGSTLNDLLNSQIYTKYGLLSNEPSSLSTSRSHSCTPDPEEESKSEASFSEEETESPKAKAEVPKTEAEPTKTRTEPPMAQSDSQLFNQLLVAEGMTLPTEMKEAASEMARALRGPGPRSSLDQHVAAVVATVQISSLDTNLQLSGLSALSQAVEEVTERDHPLVRPDRLLREKLVKMLVELLTNQVGEKMVVVQALRLLYLLMTKHEWRPLFAREGGIYAVLVCMQEYKTSVLVQQAGLAALKMLAVASSSEIPTFVTGRDSIHSLFDAQMTREIFASIDSATRPGSESLLLTVPAAVILMLNTEGCSSAVRNGLLLLNLLLCNHHTLGDQIITRELRDTLFRHSGIAPGTEPMPTTRTILMMLLNRYSEPPGSPELAALETPIIQGQDGSPELLIRSLVGGPSAELLLDLERMLCREGSPGGAVRPLLKRLQQETQPFLLLLRTLDAPGPNKTLLLSVLRVMTRLLDFPEAVVLPWHEVLEPCLNCLSGPSSDSEIVQELTCFLHRLASMHKDYAVVLCCLGAKEVLSKVLDKHSAQLLLGCELQDLVTECEKYAQLYSNLTSSILAGCIQNVSQNEGKGVNGFLFGSSVEVKEDKCWEKVEVSSNPHRASKLMDHNPKTYWESNGSTGSHYITLHMHRGVLVRQLTLLVASEDSSYMPARVVVFGGDSTSCISTELNTVNVMPCASRVILLENLNRFWPIIQIRIKRCQQGGIDTRVRGVEVLGPKPTFWPLFREQLCRRTCLFYTIRAQAWSQDIAEDRRRLLQLCPRLNRVLRHEQNFADRFLPDDEAAQALGKTCWEALVSPLVQNITSPDEEGVSALGWLLDQYLEQRESSRNPLSRAASFASRVRRLCHLLVHVEPPPGPLPEPSSRPFSKNSKGRERSPAPSPVLPSSSLRNITQCWLSVVQEQVGRFLAAAWRAPDFVPRYCKLYEHLQRAGSELFGPRAAFTLALRSGFSGALLQQSFLTAAHMSERFARYIDQQIQGGLIGGAPGVEMLGQLQRHLEPIMVLSGLELATTFEHFYQHYMADRLLSFGSSWLEGAVLEQIGLCFPNRLPQLMLRSLSTSEELQRQFHLFQLQRLDRLFLEQEDKEEKGLEEEEEEEEEEEADKELFIEDPSPAISILVLSPRCWPVSPLCYLYHPRKCLPTEFCDALDRFSSFYSQNHPVLDMGPHRRLQWTWLGRAELQFGNQTLHVSTVQMWLLLNFNQKEEVSVETLLKDSDLSPELLLQALVPLTSGNGPLTLHEGQDFPHRGVLRLHEPGPQRSGEALWLIPPQAYLNVAKDEGRTLEQKRNLLSCLLVRILKAHGEKGLHIDQLVCLVLEAWQKGPNPPGSLGHAVAGGVACTSTDVLSCILHLLGQGYVKRRDDRPQILMYAAPEPMGPCWGQADVPFCGSQSKTSKPSPEAVATLASLQLPAGRTMSPQEVEGLMEQTVRQVQETLNLEPDVAQHLLAHSHWGTEQLLQSYSENPEPLLLAAGLCVPQAQAAPARPDHCPVCVSPLGRDDDLPSLCCMHYCCKSCWNEYLTTRIEQNLVLNCTCPIADCPAQPTGAFIRAIVSSPEVISKYEKALLRGYVESCSNLTWCTNPQGCDRILCRQGLGCGTTCSKCGWASCFNCSFPEAHYPASCGHMSQWVDDGGYYDGMSVEAQSKHLAKLISKRCPSCQAPIEKNEGCLHMTCAKCNHGFCWRCLKSWKPNHKDYYNCSAMVSKAARQEKRFQDYNERCLQKQGGEFAVNLRNRVSAIHEVPPPRSFTFLNDACQGLEQARKVLAYACVYSFYSQDAEYMDVVEQQTENLELHTNALQILLEETLLRCRDLASSLRLLRADCLSTGMELLRRIQERLLAILQHSTQDFRVGLQSPSVEAWEAKGPNVPGNQPQAASGPEAEEEEEEEEEEEDDEDDVPEWQQDEFDEELDNDSFSYDESENLDQETFFFGDEEEDEDEAYD</sequence>
<dbReference type="FunFam" id="1.10.10.10:FF:000207">
    <property type="entry name" value="Cullin 9"/>
    <property type="match status" value="1"/>
</dbReference>
<feature type="domain" description="DOC" evidence="17">
    <location>
        <begin position="1128"/>
        <end position="1307"/>
    </location>
</feature>
<dbReference type="CDD" id="cd20359">
    <property type="entry name" value="Rcat_RBR_CUL9"/>
    <property type="match status" value="1"/>
</dbReference>
<organism evidence="19 20">
    <name type="scientific">Saimiri boliviensis boliviensis</name>
    <name type="common">Bolivian squirrel monkey</name>
    <dbReference type="NCBI Taxonomy" id="39432"/>
    <lineage>
        <taxon>Eukaryota</taxon>
        <taxon>Metazoa</taxon>
        <taxon>Chordata</taxon>
        <taxon>Craniata</taxon>
        <taxon>Vertebrata</taxon>
        <taxon>Euteleostomi</taxon>
        <taxon>Mammalia</taxon>
        <taxon>Eutheria</taxon>
        <taxon>Euarchontoglires</taxon>
        <taxon>Primates</taxon>
        <taxon>Haplorrhini</taxon>
        <taxon>Platyrrhini</taxon>
        <taxon>Cebidae</taxon>
        <taxon>Saimiriinae</taxon>
        <taxon>Saimiri</taxon>
    </lineage>
</organism>
<keyword evidence="6" id="KW-0479">Metal-binding</keyword>
<feature type="compositionally biased region" description="Acidic residues" evidence="14">
    <location>
        <begin position="593"/>
        <end position="609"/>
    </location>
</feature>
<keyword evidence="11" id="KW-0832">Ubl conjugation</keyword>
<dbReference type="PROSITE" id="PS50069">
    <property type="entry name" value="CULLIN_2"/>
    <property type="match status" value="1"/>
</dbReference>
<dbReference type="Pfam" id="PF22191">
    <property type="entry name" value="IBR_1"/>
    <property type="match status" value="1"/>
</dbReference>
<dbReference type="SUPFAM" id="SSF63748">
    <property type="entry name" value="Tudor/PWWP/MBT"/>
    <property type="match status" value="1"/>
</dbReference>
<dbReference type="Gene3D" id="2.60.120.260">
    <property type="entry name" value="Galactose-binding domain-like"/>
    <property type="match status" value="1"/>
</dbReference>
<evidence type="ECO:0000256" key="1">
    <source>
        <dbReference type="ARBA" id="ARBA00004496"/>
    </source>
</evidence>
<dbReference type="GO" id="GO:0007088">
    <property type="term" value="P:regulation of mitotic nuclear division"/>
    <property type="evidence" value="ECO:0007669"/>
    <property type="project" value="Ensembl"/>
</dbReference>
<dbReference type="SUPFAM" id="SSF75632">
    <property type="entry name" value="Cullin homology domain"/>
    <property type="match status" value="1"/>
</dbReference>
<dbReference type="InterPro" id="IPR004939">
    <property type="entry name" value="APC_su10/DOC_dom"/>
</dbReference>
<evidence type="ECO:0000256" key="6">
    <source>
        <dbReference type="ARBA" id="ARBA00022723"/>
    </source>
</evidence>
<feature type="region of interest" description="Disordered" evidence="14">
    <location>
        <begin position="1650"/>
        <end position="1669"/>
    </location>
</feature>
<dbReference type="InterPro" id="IPR036388">
    <property type="entry name" value="WH-like_DNA-bd_sf"/>
</dbReference>
<evidence type="ECO:0000256" key="11">
    <source>
        <dbReference type="ARBA" id="ARBA00022843"/>
    </source>
</evidence>
<dbReference type="FunFam" id="2.60.120.260:FF:000046">
    <property type="entry name" value="Cullin 9"/>
    <property type="match status" value="1"/>
</dbReference>
<dbReference type="InterPro" id="IPR047562">
    <property type="entry name" value="RING-HC_RBR_CUL9"/>
</dbReference>
<dbReference type="InterPro" id="IPR013083">
    <property type="entry name" value="Znf_RING/FYVE/PHD"/>
</dbReference>
<keyword evidence="9" id="KW-0833">Ubl conjugation pathway</keyword>
<dbReference type="Gene3D" id="3.30.230.130">
    <property type="entry name" value="Cullin, Chain C, Domain 2"/>
    <property type="match status" value="1"/>
</dbReference>
<dbReference type="InterPro" id="IPR045093">
    <property type="entry name" value="Cullin"/>
</dbReference>
<dbReference type="FunFam" id="3.30.40.10:FF:000278">
    <property type="entry name" value="cullin-9 isoform X2"/>
    <property type="match status" value="1"/>
</dbReference>
<dbReference type="PROSITE" id="PS01256">
    <property type="entry name" value="CULLIN_1"/>
    <property type="match status" value="1"/>
</dbReference>
<dbReference type="SUPFAM" id="SSF57850">
    <property type="entry name" value="RING/U-box"/>
    <property type="match status" value="2"/>
</dbReference>
<name>A0A2K6UQ75_SAIBB</name>
<dbReference type="Pfam" id="PF01485">
    <property type="entry name" value="IBR"/>
    <property type="match status" value="1"/>
</dbReference>
<comment type="similarity">
    <text evidence="13">Belongs to the cullin family.</text>
</comment>
<keyword evidence="10" id="KW-0862">Zinc</keyword>
<dbReference type="SMART" id="SM00647">
    <property type="entry name" value="IBR"/>
    <property type="match status" value="2"/>
</dbReference>
<dbReference type="InterPro" id="IPR017907">
    <property type="entry name" value="Znf_RING_CS"/>
</dbReference>
<evidence type="ECO:0000256" key="13">
    <source>
        <dbReference type="PROSITE-ProRule" id="PRU00330"/>
    </source>
</evidence>
<dbReference type="InterPro" id="IPR056405">
    <property type="entry name" value="ARM_CUL7_CUL9"/>
</dbReference>
<evidence type="ECO:0000256" key="12">
    <source>
        <dbReference type="PROSITE-ProRule" id="PRU00175"/>
    </source>
</evidence>
<proteinExistence type="inferred from homology"/>
<dbReference type="CDD" id="cd20347">
    <property type="entry name" value="BRcat_RBR_CUL9"/>
    <property type="match status" value="1"/>
</dbReference>
<dbReference type="Pfam" id="PF23168">
    <property type="entry name" value="CUL7_CUL9_N"/>
    <property type="match status" value="1"/>
</dbReference>
<evidence type="ECO:0000259" key="15">
    <source>
        <dbReference type="PROSITE" id="PS50069"/>
    </source>
</evidence>
<dbReference type="GO" id="GO:0031461">
    <property type="term" value="C:cullin-RING ubiquitin ligase complex"/>
    <property type="evidence" value="ECO:0007669"/>
    <property type="project" value="Ensembl"/>
</dbReference>
<feature type="compositionally biased region" description="Acidic residues" evidence="14">
    <location>
        <begin position="2443"/>
        <end position="2487"/>
    </location>
</feature>
<dbReference type="PROSITE" id="PS50089">
    <property type="entry name" value="ZF_RING_2"/>
    <property type="match status" value="1"/>
</dbReference>
<dbReference type="InterPro" id="IPR008979">
    <property type="entry name" value="Galactose-bd-like_sf"/>
</dbReference>
<dbReference type="STRING" id="39432.ENSSBOP00000034002"/>
<dbReference type="Pfam" id="PF26557">
    <property type="entry name" value="Cullin_AB"/>
    <property type="match status" value="1"/>
</dbReference>
<accession>A0A2K6UQ75</accession>
<feature type="compositionally biased region" description="Acidic residues" evidence="14">
    <location>
        <begin position="2494"/>
        <end position="2505"/>
    </location>
</feature>
<evidence type="ECO:0000256" key="14">
    <source>
        <dbReference type="SAM" id="MobiDB-lite"/>
    </source>
</evidence>
<dbReference type="PROSITE" id="PS00518">
    <property type="entry name" value="ZF_RING_1"/>
    <property type="match status" value="1"/>
</dbReference>
<feature type="compositionally biased region" description="Acidic residues" evidence="14">
    <location>
        <begin position="1654"/>
        <end position="1668"/>
    </location>
</feature>
<evidence type="ECO:0000256" key="7">
    <source>
        <dbReference type="ARBA" id="ARBA00022737"/>
    </source>
</evidence>
<keyword evidence="20" id="KW-1185">Reference proteome</keyword>
<comment type="subcellular location">
    <subcellularLocation>
        <location evidence="1">Cytoplasm</location>
    </subcellularLocation>
</comment>
<dbReference type="InterPro" id="IPR021097">
    <property type="entry name" value="CPH_domain"/>
</dbReference>
<feature type="domain" description="RING-type" evidence="18">
    <location>
        <begin position="2049"/>
        <end position="2266"/>
    </location>
</feature>
<dbReference type="PANTHER" id="PTHR22771">
    <property type="entry name" value="CULLIN AND GALACTOSE-BINDING DOMAIN-CONTAINING"/>
    <property type="match status" value="1"/>
</dbReference>
<dbReference type="Ensembl" id="ENSSBOT00000050920.1">
    <property type="protein sequence ID" value="ENSSBOP00000034002.1"/>
    <property type="gene ID" value="ENSSBOG00000033084.1"/>
</dbReference>
<dbReference type="InterPro" id="IPR044066">
    <property type="entry name" value="TRIAD_supradom"/>
</dbReference>
<dbReference type="InterPro" id="IPR011989">
    <property type="entry name" value="ARM-like"/>
</dbReference>
<dbReference type="Gene3D" id="1.25.10.10">
    <property type="entry name" value="Leucine-rich Repeat Variant"/>
    <property type="match status" value="1"/>
</dbReference>
<dbReference type="InterPro" id="IPR047561">
    <property type="entry name" value="BRcat_RBR_CUL9"/>
</dbReference>
<gene>
    <name evidence="19" type="primary">CUL9</name>
</gene>
<dbReference type="GeneTree" id="ENSGT00940000153954"/>
<evidence type="ECO:0000256" key="8">
    <source>
        <dbReference type="ARBA" id="ARBA00022771"/>
    </source>
</evidence>
<reference evidence="19" key="2">
    <citation type="submission" date="2025-09" db="UniProtKB">
        <authorList>
            <consortium name="Ensembl"/>
        </authorList>
    </citation>
    <scope>IDENTIFICATION</scope>
</reference>
<dbReference type="Pfam" id="PF11515">
    <property type="entry name" value="Cul7"/>
    <property type="match status" value="1"/>
</dbReference>
<feature type="region of interest" description="Disordered" evidence="14">
    <location>
        <begin position="276"/>
        <end position="295"/>
    </location>
</feature>
<evidence type="ECO:0000313" key="20">
    <source>
        <dbReference type="Proteomes" id="UP000233220"/>
    </source>
</evidence>
<evidence type="ECO:0000313" key="19">
    <source>
        <dbReference type="Ensembl" id="ENSSBOP00000034002.1"/>
    </source>
</evidence>
<feature type="compositionally biased region" description="Basic and acidic residues" evidence="14">
    <location>
        <begin position="610"/>
        <end position="630"/>
    </location>
</feature>
<feature type="region of interest" description="Disordered" evidence="14">
    <location>
        <begin position="2424"/>
        <end position="2505"/>
    </location>
</feature>
<dbReference type="FunFam" id="3.30.230.130:FF:000009">
    <property type="entry name" value="Cullin 9"/>
    <property type="match status" value="1"/>
</dbReference>
<keyword evidence="2" id="KW-0963">Cytoplasm</keyword>
<dbReference type="InterPro" id="IPR016024">
    <property type="entry name" value="ARM-type_fold"/>
</dbReference>
<dbReference type="SUPFAM" id="SSF48371">
    <property type="entry name" value="ARM repeat"/>
    <property type="match status" value="1"/>
</dbReference>
<dbReference type="SUPFAM" id="SSF49785">
    <property type="entry name" value="Galactose-binding domain-like"/>
    <property type="match status" value="1"/>
</dbReference>
<dbReference type="SMART" id="SM01337">
    <property type="entry name" value="APC10"/>
    <property type="match status" value="1"/>
</dbReference>
<dbReference type="GO" id="GO:0016567">
    <property type="term" value="P:protein ubiquitination"/>
    <property type="evidence" value="ECO:0007669"/>
    <property type="project" value="Ensembl"/>
</dbReference>
<dbReference type="InterPro" id="IPR036317">
    <property type="entry name" value="Cullin_homology_sf"/>
</dbReference>
<evidence type="ECO:0000259" key="17">
    <source>
        <dbReference type="PROSITE" id="PS51284"/>
    </source>
</evidence>
<dbReference type="CDD" id="cd16624">
    <property type="entry name" value="RING-HC_RBR_CUL9"/>
    <property type="match status" value="1"/>
</dbReference>
<keyword evidence="3" id="KW-1017">Isopeptide bond</keyword>
<dbReference type="InterPro" id="IPR047560">
    <property type="entry name" value="Rcat_RBR_CUL9"/>
</dbReference>
<evidence type="ECO:0000256" key="4">
    <source>
        <dbReference type="ARBA" id="ARBA00022553"/>
    </source>
</evidence>
<evidence type="ECO:0000256" key="3">
    <source>
        <dbReference type="ARBA" id="ARBA00022499"/>
    </source>
</evidence>
<evidence type="ECO:0000259" key="16">
    <source>
        <dbReference type="PROSITE" id="PS50089"/>
    </source>
</evidence>
<evidence type="ECO:0000256" key="10">
    <source>
        <dbReference type="ARBA" id="ARBA00022833"/>
    </source>
</evidence>
<dbReference type="GO" id="GO:0006511">
    <property type="term" value="P:ubiquitin-dependent protein catabolic process"/>
    <property type="evidence" value="ECO:0007669"/>
    <property type="project" value="InterPro"/>
</dbReference>
<evidence type="ECO:0000256" key="2">
    <source>
        <dbReference type="ARBA" id="ARBA00022490"/>
    </source>
</evidence>
<dbReference type="GO" id="GO:0008270">
    <property type="term" value="F:zinc ion binding"/>
    <property type="evidence" value="ECO:0007669"/>
    <property type="project" value="UniProtKB-KW"/>
</dbReference>
<dbReference type="InterPro" id="IPR059120">
    <property type="entry name" value="Cullin-like_AB"/>
</dbReference>
<dbReference type="Pfam" id="PF03256">
    <property type="entry name" value="ANAPC10"/>
    <property type="match status" value="1"/>
</dbReference>
<dbReference type="InterPro" id="IPR001841">
    <property type="entry name" value="Znf_RING"/>
</dbReference>
<keyword evidence="7" id="KW-0677">Repeat</keyword>
<dbReference type="GO" id="GO:0031625">
    <property type="term" value="F:ubiquitin protein ligase binding"/>
    <property type="evidence" value="ECO:0007669"/>
    <property type="project" value="InterPro"/>
</dbReference>
<reference evidence="19" key="1">
    <citation type="submission" date="2025-08" db="UniProtKB">
        <authorList>
            <consortium name="Ensembl"/>
        </authorList>
    </citation>
    <scope>IDENTIFICATION</scope>
</reference>
<dbReference type="GO" id="GO:0004842">
    <property type="term" value="F:ubiquitin-protein transferase activity"/>
    <property type="evidence" value="ECO:0007669"/>
    <property type="project" value="UniProtKB-ARBA"/>
</dbReference>
<dbReference type="SMART" id="SM00884">
    <property type="entry name" value="Cullin_Nedd8"/>
    <property type="match status" value="1"/>
</dbReference>
<evidence type="ECO:0000256" key="5">
    <source>
        <dbReference type="ARBA" id="ARBA00022679"/>
    </source>
</evidence>
<dbReference type="GO" id="GO:0000226">
    <property type="term" value="P:microtubule cytoskeleton organization"/>
    <property type="evidence" value="ECO:0007669"/>
    <property type="project" value="Ensembl"/>
</dbReference>
<feature type="compositionally biased region" description="Low complexity" evidence="14">
    <location>
        <begin position="580"/>
        <end position="589"/>
    </location>
</feature>
<keyword evidence="5" id="KW-0808">Transferase</keyword>